<keyword evidence="5 11" id="KW-0479">Metal-binding</keyword>
<keyword evidence="8 11" id="KW-0067">ATP-binding</keyword>
<dbReference type="RefSeq" id="WP_121444422.1">
    <property type="nucleotide sequence ID" value="NZ_RBIJ01000003.1"/>
</dbReference>
<evidence type="ECO:0000256" key="3">
    <source>
        <dbReference type="ARBA" id="ARBA00004868"/>
    </source>
</evidence>
<dbReference type="GO" id="GO:0004417">
    <property type="term" value="F:hydroxyethylthiazole kinase activity"/>
    <property type="evidence" value="ECO:0007669"/>
    <property type="project" value="UniProtKB-UniRule"/>
</dbReference>
<feature type="binding site" evidence="11">
    <location>
        <position position="139"/>
    </location>
    <ligand>
        <name>ATP</name>
        <dbReference type="ChEBI" id="CHEBI:30616"/>
    </ligand>
</feature>
<dbReference type="OrthoDB" id="9778146at2"/>
<dbReference type="EC" id="2.7.1.50" evidence="11"/>
<evidence type="ECO:0000256" key="9">
    <source>
        <dbReference type="ARBA" id="ARBA00022842"/>
    </source>
</evidence>
<evidence type="ECO:0000256" key="2">
    <source>
        <dbReference type="ARBA" id="ARBA00001946"/>
    </source>
</evidence>
<dbReference type="NCBIfam" id="NF006830">
    <property type="entry name" value="PRK09355.1"/>
    <property type="match status" value="1"/>
</dbReference>
<dbReference type="GO" id="GO:0009228">
    <property type="term" value="P:thiamine biosynthetic process"/>
    <property type="evidence" value="ECO:0007669"/>
    <property type="project" value="UniProtKB-KW"/>
</dbReference>
<evidence type="ECO:0000256" key="11">
    <source>
        <dbReference type="HAMAP-Rule" id="MF_00228"/>
    </source>
</evidence>
<reference evidence="12 13" key="1">
    <citation type="submission" date="2018-10" db="EMBL/GenBank/DDBJ databases">
        <title>Genomic Encyclopedia of Type Strains, Phase IV (KMG-IV): sequencing the most valuable type-strain genomes for metagenomic binning, comparative biology and taxonomic classification.</title>
        <authorList>
            <person name="Goeker M."/>
        </authorList>
    </citation>
    <scope>NUCLEOTIDE SEQUENCE [LARGE SCALE GENOMIC DNA]</scope>
    <source>
        <strain evidence="12 13">DSM 22653</strain>
    </source>
</reference>
<proteinExistence type="inferred from homology"/>
<evidence type="ECO:0000256" key="10">
    <source>
        <dbReference type="ARBA" id="ARBA00022977"/>
    </source>
</evidence>
<comment type="function">
    <text evidence="11">Catalyzes the phosphorylation of the hydroxyl group of 4-methyl-5-beta-hydroxyethylthiazole (THZ).</text>
</comment>
<keyword evidence="7 11" id="KW-0418">Kinase</keyword>
<evidence type="ECO:0000313" key="12">
    <source>
        <dbReference type="EMBL" id="RKQ84677.1"/>
    </source>
</evidence>
<organism evidence="12 13">
    <name type="scientific">Brockia lithotrophica</name>
    <dbReference type="NCBI Taxonomy" id="933949"/>
    <lineage>
        <taxon>Bacteria</taxon>
        <taxon>Bacillati</taxon>
        <taxon>Bacillota</taxon>
        <taxon>Bacilli</taxon>
        <taxon>Bacillales</taxon>
        <taxon>Bacillales Family X. Incertae Sedis</taxon>
        <taxon>Brockia</taxon>
    </lineage>
</organism>
<evidence type="ECO:0000256" key="7">
    <source>
        <dbReference type="ARBA" id="ARBA00022777"/>
    </source>
</evidence>
<dbReference type="HAMAP" id="MF_00228">
    <property type="entry name" value="Thz_kinase"/>
    <property type="match status" value="1"/>
</dbReference>
<comment type="catalytic activity">
    <reaction evidence="1 11">
        <text>5-(2-hydroxyethyl)-4-methylthiazole + ATP = 4-methyl-5-(2-phosphooxyethyl)-thiazole + ADP + H(+)</text>
        <dbReference type="Rhea" id="RHEA:24212"/>
        <dbReference type="ChEBI" id="CHEBI:15378"/>
        <dbReference type="ChEBI" id="CHEBI:17957"/>
        <dbReference type="ChEBI" id="CHEBI:30616"/>
        <dbReference type="ChEBI" id="CHEBI:58296"/>
        <dbReference type="ChEBI" id="CHEBI:456216"/>
        <dbReference type="EC" id="2.7.1.50"/>
    </reaction>
</comment>
<protein>
    <recommendedName>
        <fullName evidence="11">Hydroxyethylthiazole kinase</fullName>
        <ecNumber evidence="11">2.7.1.50</ecNumber>
    </recommendedName>
    <alternativeName>
        <fullName evidence="11">4-methyl-5-beta-hydroxyethylthiazole kinase</fullName>
        <shortName evidence="11">TH kinase</shortName>
        <shortName evidence="11">Thz kinase</shortName>
    </alternativeName>
</protein>
<evidence type="ECO:0000256" key="1">
    <source>
        <dbReference type="ARBA" id="ARBA00001771"/>
    </source>
</evidence>
<evidence type="ECO:0000256" key="5">
    <source>
        <dbReference type="ARBA" id="ARBA00022723"/>
    </source>
</evidence>
<dbReference type="PIRSF" id="PIRSF000513">
    <property type="entry name" value="Thz_kinase"/>
    <property type="match status" value="1"/>
</dbReference>
<dbReference type="EMBL" id="RBIJ01000003">
    <property type="protein sequence ID" value="RKQ84677.1"/>
    <property type="molecule type" value="Genomic_DNA"/>
</dbReference>
<comment type="similarity">
    <text evidence="11">Belongs to the Thz kinase family.</text>
</comment>
<dbReference type="AlphaFoldDB" id="A0A660L1F2"/>
<feature type="binding site" evidence="11">
    <location>
        <position position="63"/>
    </location>
    <ligand>
        <name>substrate</name>
    </ligand>
</feature>
<evidence type="ECO:0000256" key="8">
    <source>
        <dbReference type="ARBA" id="ARBA00022840"/>
    </source>
</evidence>
<keyword evidence="4 11" id="KW-0808">Transferase</keyword>
<name>A0A660L1F2_9BACL</name>
<feature type="binding site" evidence="11">
    <location>
        <position position="214"/>
    </location>
    <ligand>
        <name>substrate</name>
    </ligand>
</feature>
<evidence type="ECO:0000256" key="6">
    <source>
        <dbReference type="ARBA" id="ARBA00022741"/>
    </source>
</evidence>
<dbReference type="Gene3D" id="3.40.1190.20">
    <property type="match status" value="1"/>
</dbReference>
<gene>
    <name evidence="11" type="primary">thiM</name>
    <name evidence="12" type="ORF">C7438_1166</name>
</gene>
<dbReference type="GO" id="GO:0009229">
    <property type="term" value="P:thiamine diphosphate biosynthetic process"/>
    <property type="evidence" value="ECO:0007669"/>
    <property type="project" value="UniProtKB-UniRule"/>
</dbReference>
<dbReference type="PRINTS" id="PR01099">
    <property type="entry name" value="HYETHTZKNASE"/>
</dbReference>
<dbReference type="SUPFAM" id="SSF53613">
    <property type="entry name" value="Ribokinase-like"/>
    <property type="match status" value="1"/>
</dbReference>
<dbReference type="GO" id="GO:0000287">
    <property type="term" value="F:magnesium ion binding"/>
    <property type="evidence" value="ECO:0007669"/>
    <property type="project" value="UniProtKB-UniRule"/>
</dbReference>
<feature type="binding site" evidence="11">
    <location>
        <position position="186"/>
    </location>
    <ligand>
        <name>ATP</name>
        <dbReference type="ChEBI" id="CHEBI:30616"/>
    </ligand>
</feature>
<keyword evidence="9 11" id="KW-0460">Magnesium</keyword>
<sequence length="293" mass="29828">MEETRAGGSPSPASPEAHTLLAAAANLLAAVRARRPLVHAMTNDVVKGRTADGLLALGASPIMAEAPEEVEEVATKADALLLNLGTLSSELGASMLRAGRAARAAQRPVVLDPVGAGFTELRNRTAAELVRELRPDVVRGNAAEIAFLAGLSLPQKGVDAGEAPREVVAQAALTLARETGGVVLATGAWDVLADAVGRTAYVGGGDVLLTRFTGSGCLLGAVVAAFAAVGEDAFVAAFAAALTTKVAGELARIRLGAGERPATFATYFLDALAEVEGADLLRFGKVELSAREA</sequence>
<dbReference type="CDD" id="cd01170">
    <property type="entry name" value="THZ_kinase"/>
    <property type="match status" value="1"/>
</dbReference>
<dbReference type="Pfam" id="PF02110">
    <property type="entry name" value="HK"/>
    <property type="match status" value="1"/>
</dbReference>
<dbReference type="UniPathway" id="UPA00060">
    <property type="reaction ID" value="UER00139"/>
</dbReference>
<comment type="cofactor">
    <cofactor evidence="2 11">
        <name>Mg(2+)</name>
        <dbReference type="ChEBI" id="CHEBI:18420"/>
    </cofactor>
</comment>
<evidence type="ECO:0000256" key="4">
    <source>
        <dbReference type="ARBA" id="ARBA00022679"/>
    </source>
</evidence>
<evidence type="ECO:0000313" key="13">
    <source>
        <dbReference type="Proteomes" id="UP000267019"/>
    </source>
</evidence>
<keyword evidence="13" id="KW-1185">Reference proteome</keyword>
<comment type="pathway">
    <text evidence="3 11">Cofactor biosynthesis; thiamine diphosphate biosynthesis; 4-methyl-5-(2-phosphoethyl)-thiazole from 5-(2-hydroxyethyl)-4-methylthiazole: step 1/1.</text>
</comment>
<keyword evidence="10 11" id="KW-0784">Thiamine biosynthesis</keyword>
<dbReference type="InterPro" id="IPR029056">
    <property type="entry name" value="Ribokinase-like"/>
</dbReference>
<dbReference type="GO" id="GO:0005524">
    <property type="term" value="F:ATP binding"/>
    <property type="evidence" value="ECO:0007669"/>
    <property type="project" value="UniProtKB-UniRule"/>
</dbReference>
<dbReference type="InterPro" id="IPR000417">
    <property type="entry name" value="Hyethyz_kinase"/>
</dbReference>
<dbReference type="Proteomes" id="UP000267019">
    <property type="component" value="Unassembled WGS sequence"/>
</dbReference>
<comment type="caution">
    <text evidence="12">The sequence shown here is derived from an EMBL/GenBank/DDBJ whole genome shotgun (WGS) entry which is preliminary data.</text>
</comment>
<accession>A0A660L1F2</accession>
<keyword evidence="6 11" id="KW-0547">Nucleotide-binding</keyword>